<reference evidence="9" key="1">
    <citation type="submission" date="2017-09" db="EMBL/GenBank/DDBJ databases">
        <title>The Reconstruction of 2,631 Draft Metagenome-Assembled Genomes from the Global Oceans.</title>
        <authorList>
            <person name="Tully B.J."/>
            <person name="Graham E.D."/>
            <person name="Heidelberg J.F."/>
        </authorList>
    </citation>
    <scope>NUCLEOTIDE SEQUENCE [LARGE SCALE GENOMIC DNA]</scope>
</reference>
<keyword evidence="8" id="KW-0449">Lipoprotein</keyword>
<dbReference type="EMBL" id="NZEX01000142">
    <property type="protein sequence ID" value="MAH64197.1"/>
    <property type="molecule type" value="Genomic_DNA"/>
</dbReference>
<protein>
    <recommendedName>
        <fullName evidence="7">Phosphatidylglycerol--prolipoprotein diacylglyceryl transferase</fullName>
        <ecNumber evidence="7">2.5.1.145</ecNumber>
    </recommendedName>
</protein>
<evidence type="ECO:0000256" key="3">
    <source>
        <dbReference type="ARBA" id="ARBA00022679"/>
    </source>
</evidence>
<name>A0A2D6YLX4_9DELT</name>
<keyword evidence="2 7" id="KW-1003">Cell membrane</keyword>
<dbReference type="AlphaFoldDB" id="A0A2D6YLX4"/>
<dbReference type="PANTHER" id="PTHR30589:SF0">
    <property type="entry name" value="PHOSPHATIDYLGLYCEROL--PROLIPOPROTEIN DIACYLGLYCERYL TRANSFERASE"/>
    <property type="match status" value="1"/>
</dbReference>
<dbReference type="HAMAP" id="MF_01147">
    <property type="entry name" value="Lgt"/>
    <property type="match status" value="1"/>
</dbReference>
<dbReference type="GO" id="GO:0042158">
    <property type="term" value="P:lipoprotein biosynthetic process"/>
    <property type="evidence" value="ECO:0007669"/>
    <property type="project" value="UniProtKB-UniRule"/>
</dbReference>
<feature type="transmembrane region" description="Helical" evidence="7">
    <location>
        <begin position="113"/>
        <end position="131"/>
    </location>
</feature>
<comment type="function">
    <text evidence="7">Catalyzes the transfer of the diacylglyceryl group from phosphatidylglycerol to the sulfhydryl group of the N-terminal cysteine of a prolipoprotein, the first step in the formation of mature lipoproteins.</text>
</comment>
<feature type="transmembrane region" description="Helical" evidence="7">
    <location>
        <begin position="235"/>
        <end position="253"/>
    </location>
</feature>
<dbReference type="InterPro" id="IPR001640">
    <property type="entry name" value="Lgt"/>
</dbReference>
<dbReference type="GO" id="GO:0005886">
    <property type="term" value="C:plasma membrane"/>
    <property type="evidence" value="ECO:0007669"/>
    <property type="project" value="UniProtKB-SubCell"/>
</dbReference>
<evidence type="ECO:0000313" key="9">
    <source>
        <dbReference type="Proteomes" id="UP000226525"/>
    </source>
</evidence>
<feature type="binding site" evidence="7">
    <location>
        <position position="156"/>
    </location>
    <ligand>
        <name>a 1,2-diacyl-sn-glycero-3-phospho-(1'-sn-glycerol)</name>
        <dbReference type="ChEBI" id="CHEBI:64716"/>
    </ligand>
</feature>
<evidence type="ECO:0000256" key="2">
    <source>
        <dbReference type="ARBA" id="ARBA00022475"/>
    </source>
</evidence>
<evidence type="ECO:0000256" key="4">
    <source>
        <dbReference type="ARBA" id="ARBA00022692"/>
    </source>
</evidence>
<evidence type="ECO:0000256" key="1">
    <source>
        <dbReference type="ARBA" id="ARBA00007150"/>
    </source>
</evidence>
<feature type="transmembrane region" description="Helical" evidence="7">
    <location>
        <begin position="143"/>
        <end position="161"/>
    </location>
</feature>
<evidence type="ECO:0000256" key="5">
    <source>
        <dbReference type="ARBA" id="ARBA00022989"/>
    </source>
</evidence>
<feature type="transmembrane region" description="Helical" evidence="7">
    <location>
        <begin position="74"/>
        <end position="93"/>
    </location>
</feature>
<feature type="transmembrane region" description="Helical" evidence="7">
    <location>
        <begin position="265"/>
        <end position="288"/>
    </location>
</feature>
<dbReference type="NCBIfam" id="TIGR00544">
    <property type="entry name" value="lgt"/>
    <property type="match status" value="1"/>
</dbReference>
<gene>
    <name evidence="7" type="primary">lgt</name>
    <name evidence="8" type="ORF">CMN54_12290</name>
</gene>
<keyword evidence="3 7" id="KW-0808">Transferase</keyword>
<evidence type="ECO:0000256" key="6">
    <source>
        <dbReference type="ARBA" id="ARBA00023136"/>
    </source>
</evidence>
<feature type="transmembrane region" description="Helical" evidence="7">
    <location>
        <begin position="31"/>
        <end position="49"/>
    </location>
</feature>
<comment type="subcellular location">
    <subcellularLocation>
        <location evidence="7">Cell membrane</location>
        <topology evidence="7">Multi-pass membrane protein</topology>
    </subcellularLocation>
</comment>
<proteinExistence type="inferred from homology"/>
<sequence length="303" mass="33074">MLALPFPSIDPTLFTVGPFSMFGIELGPFGLRWYALAYIGGLLLGRVYVNKMLSAKARWPSGKPPVPVEETENLLIWMTLGVIFGGRLGYVLFYSPHLLTDPGGVLAMWKGGMSFHGGMLGVVVSVIFYAQRHKVSPFSLGDAIAIAAPIGLFFGRLANFINGELWGRVSDVPWAVIFPQVELYARAYPELANTIGQGRHPSQLYEAALEGLVLFLVLGYLAWRSDALKRPGTLIGTFLVGYGIARAFCEFFRMPDVGIGFDLDFIGMGISRGQLLCLPMIIAGLLFLKNAQGTQSTEITTRS</sequence>
<comment type="caution">
    <text evidence="8">The sequence shown here is derived from an EMBL/GenBank/DDBJ whole genome shotgun (WGS) entry which is preliminary data.</text>
</comment>
<dbReference type="UniPathway" id="UPA00664"/>
<comment type="similarity">
    <text evidence="1 7">Belongs to the Lgt family.</text>
</comment>
<dbReference type="EC" id="2.5.1.145" evidence="7"/>
<keyword evidence="5 7" id="KW-1133">Transmembrane helix</keyword>
<dbReference type="Proteomes" id="UP000226525">
    <property type="component" value="Unassembled WGS sequence"/>
</dbReference>
<accession>A0A2D6YLX4</accession>
<keyword evidence="6 7" id="KW-0472">Membrane</keyword>
<feature type="transmembrane region" description="Helical" evidence="7">
    <location>
        <begin position="204"/>
        <end position="223"/>
    </location>
</feature>
<dbReference type="PANTHER" id="PTHR30589">
    <property type="entry name" value="PROLIPOPROTEIN DIACYLGLYCERYL TRANSFERASE"/>
    <property type="match status" value="1"/>
</dbReference>
<dbReference type="Pfam" id="PF01790">
    <property type="entry name" value="LGT"/>
    <property type="match status" value="1"/>
</dbReference>
<organism evidence="8 9">
    <name type="scientific">SAR324 cluster bacterium</name>
    <dbReference type="NCBI Taxonomy" id="2024889"/>
    <lineage>
        <taxon>Bacteria</taxon>
        <taxon>Deltaproteobacteria</taxon>
        <taxon>SAR324 cluster</taxon>
    </lineage>
</organism>
<comment type="pathway">
    <text evidence="7">Protein modification; lipoprotein biosynthesis (diacylglyceryl transfer).</text>
</comment>
<comment type="catalytic activity">
    <reaction evidence="7">
        <text>L-cysteinyl-[prolipoprotein] + a 1,2-diacyl-sn-glycero-3-phospho-(1'-sn-glycerol) = an S-1,2-diacyl-sn-glyceryl-L-cysteinyl-[prolipoprotein] + sn-glycerol 1-phosphate + H(+)</text>
        <dbReference type="Rhea" id="RHEA:56712"/>
        <dbReference type="Rhea" id="RHEA-COMP:14679"/>
        <dbReference type="Rhea" id="RHEA-COMP:14680"/>
        <dbReference type="ChEBI" id="CHEBI:15378"/>
        <dbReference type="ChEBI" id="CHEBI:29950"/>
        <dbReference type="ChEBI" id="CHEBI:57685"/>
        <dbReference type="ChEBI" id="CHEBI:64716"/>
        <dbReference type="ChEBI" id="CHEBI:140658"/>
        <dbReference type="EC" id="2.5.1.145"/>
    </reaction>
</comment>
<evidence type="ECO:0000313" key="8">
    <source>
        <dbReference type="EMBL" id="MAH64197.1"/>
    </source>
</evidence>
<evidence type="ECO:0000256" key="7">
    <source>
        <dbReference type="HAMAP-Rule" id="MF_01147"/>
    </source>
</evidence>
<dbReference type="PROSITE" id="PS01311">
    <property type="entry name" value="LGT"/>
    <property type="match status" value="1"/>
</dbReference>
<keyword evidence="4 7" id="KW-0812">Transmembrane</keyword>
<dbReference type="GO" id="GO:0008961">
    <property type="term" value="F:phosphatidylglycerol-prolipoprotein diacylglyceryl transferase activity"/>
    <property type="evidence" value="ECO:0007669"/>
    <property type="project" value="UniProtKB-UniRule"/>
</dbReference>